<dbReference type="Proteomes" id="UP001320544">
    <property type="component" value="Chromosome"/>
</dbReference>
<dbReference type="RefSeq" id="WP_244386818.1">
    <property type="nucleotide sequence ID" value="NZ_AP025564.1"/>
</dbReference>
<name>A0ABN6MJP3_9ACTN</name>
<evidence type="ECO:0000313" key="3">
    <source>
        <dbReference type="Proteomes" id="UP001320544"/>
    </source>
</evidence>
<accession>A0ABN6MJP3</accession>
<gene>
    <name evidence="2" type="ORF">CE91St30_28320</name>
</gene>
<proteinExistence type="predicted"/>
<evidence type="ECO:0000313" key="2">
    <source>
        <dbReference type="EMBL" id="BDE97499.1"/>
    </source>
</evidence>
<evidence type="ECO:0000256" key="1">
    <source>
        <dbReference type="SAM" id="MobiDB-lite"/>
    </source>
</evidence>
<keyword evidence="3" id="KW-1185">Reference proteome</keyword>
<organism evidence="2 3">
    <name type="scientific">Raoultibacter timonensis</name>
    <dbReference type="NCBI Taxonomy" id="1907662"/>
    <lineage>
        <taxon>Bacteria</taxon>
        <taxon>Bacillati</taxon>
        <taxon>Actinomycetota</taxon>
        <taxon>Coriobacteriia</taxon>
        <taxon>Eggerthellales</taxon>
        <taxon>Eggerthellaceae</taxon>
        <taxon>Raoultibacter</taxon>
    </lineage>
</organism>
<feature type="region of interest" description="Disordered" evidence="1">
    <location>
        <begin position="28"/>
        <end position="72"/>
    </location>
</feature>
<sequence>MKECPVCKATTFDDMEVCYGCLHRFDGRGSGNPLSKATIGGDVLQPFDEGESGRDGDAGESGMKPPVKPGAADVASERLPKAYRLEIMLVPVDDAQAV</sequence>
<protein>
    <submittedName>
        <fullName evidence="2">Uncharacterized protein</fullName>
    </submittedName>
</protein>
<reference evidence="2 3" key="1">
    <citation type="submission" date="2022-01" db="EMBL/GenBank/DDBJ databases">
        <title>Novel bile acid biosynthetic pathways are enriched in the microbiome of centenarians.</title>
        <authorList>
            <person name="Sato Y."/>
            <person name="Atarashi K."/>
            <person name="Plichta R.D."/>
            <person name="Arai Y."/>
            <person name="Sasajima S."/>
            <person name="Kearney M.S."/>
            <person name="Suda W."/>
            <person name="Takeshita K."/>
            <person name="Sasaki T."/>
            <person name="Okamoto S."/>
            <person name="Skelly N.A."/>
            <person name="Okamura Y."/>
            <person name="Vlamakis H."/>
            <person name="Li Y."/>
            <person name="Tanoue T."/>
            <person name="Takei H."/>
            <person name="Nittono H."/>
            <person name="Narushima S."/>
            <person name="Irie J."/>
            <person name="Itoh H."/>
            <person name="Moriya K."/>
            <person name="Sugiura Y."/>
            <person name="Suematsu M."/>
            <person name="Moritoki N."/>
            <person name="Shibata S."/>
            <person name="Littman R.D."/>
            <person name="Fischbach A.M."/>
            <person name="Uwamino Y."/>
            <person name="Inoue T."/>
            <person name="Honda A."/>
            <person name="Hattori M."/>
            <person name="Murai T."/>
            <person name="Xavier J.R."/>
            <person name="Hirose N."/>
            <person name="Honda K."/>
        </authorList>
    </citation>
    <scope>NUCLEOTIDE SEQUENCE [LARGE SCALE GENOMIC DNA]</scope>
    <source>
        <strain evidence="2 3">CE91-St30</strain>
    </source>
</reference>
<dbReference type="EMBL" id="AP025564">
    <property type="protein sequence ID" value="BDE97499.1"/>
    <property type="molecule type" value="Genomic_DNA"/>
</dbReference>